<dbReference type="PROSITE" id="PS50013">
    <property type="entry name" value="CHROMO_2"/>
    <property type="match status" value="2"/>
</dbReference>
<proteinExistence type="predicted"/>
<evidence type="ECO:0000313" key="5">
    <source>
        <dbReference type="Proteomes" id="UP000887574"/>
    </source>
</evidence>
<feature type="compositionally biased region" description="Polar residues" evidence="3">
    <location>
        <begin position="121"/>
        <end position="136"/>
    </location>
</feature>
<dbReference type="SMART" id="SM00298">
    <property type="entry name" value="CHROMO"/>
    <property type="match status" value="2"/>
</dbReference>
<feature type="region of interest" description="Disordered" evidence="3">
    <location>
        <begin position="81"/>
        <end position="146"/>
    </location>
</feature>
<evidence type="ECO:0000256" key="1">
    <source>
        <dbReference type="ARBA" id="ARBA00004123"/>
    </source>
</evidence>
<sequence>MSQQKDIKGEGQKKSVENAQDIGDDDIRIVEKVVNKRFQGTVPEYRVKWLGYPNSANTWVPAEDLDCPELIKQYLTRYKKPAKKPDESVEALAQGENIGDQSPETAAKEDLSKKPSKGTKRSIQSVRSALSPSQPVSKNNKTTSAAKKNDGADAFYEVESIIGKKMVNGSAHYEVKWKAFAEPSWEPASNLKYCDLLDQYEEGLKKKPASKQAPSTKTVLPPRRLSEGASAYQSRESSDGVRFQESLTGKSDTEIFGQLVVRKLNGMSPFDIGQAQVEILQIINKVKFSVSE</sequence>
<dbReference type="PROSITE" id="PS00598">
    <property type="entry name" value="CHROMO_1"/>
    <property type="match status" value="1"/>
</dbReference>
<protein>
    <submittedName>
        <fullName evidence="6">Chromo domain-containing protein</fullName>
    </submittedName>
</protein>
<dbReference type="Proteomes" id="UP000887574">
    <property type="component" value="Unplaced"/>
</dbReference>
<dbReference type="PANTHER" id="PTHR22812">
    <property type="entry name" value="CHROMOBOX PROTEIN"/>
    <property type="match status" value="1"/>
</dbReference>
<dbReference type="AlphaFoldDB" id="A0A915DCU0"/>
<dbReference type="Gene3D" id="2.40.50.40">
    <property type="match status" value="2"/>
</dbReference>
<evidence type="ECO:0000259" key="4">
    <source>
        <dbReference type="PROSITE" id="PS50013"/>
    </source>
</evidence>
<evidence type="ECO:0000256" key="2">
    <source>
        <dbReference type="ARBA" id="ARBA00023242"/>
    </source>
</evidence>
<dbReference type="InterPro" id="IPR051219">
    <property type="entry name" value="Heterochromatin_chromo-domain"/>
</dbReference>
<keyword evidence="5" id="KW-1185">Reference proteome</keyword>
<feature type="region of interest" description="Disordered" evidence="3">
    <location>
        <begin position="1"/>
        <end position="26"/>
    </location>
</feature>
<reference evidence="6" key="1">
    <citation type="submission" date="2022-11" db="UniProtKB">
        <authorList>
            <consortium name="WormBaseParasite"/>
        </authorList>
    </citation>
    <scope>IDENTIFICATION</scope>
</reference>
<dbReference type="WBParaSite" id="jg18522">
    <property type="protein sequence ID" value="jg18522"/>
    <property type="gene ID" value="jg18522"/>
</dbReference>
<feature type="domain" description="Chromo" evidence="4">
    <location>
        <begin position="156"/>
        <end position="212"/>
    </location>
</feature>
<keyword evidence="2" id="KW-0539">Nucleus</keyword>
<name>A0A915DCU0_9BILA</name>
<comment type="subcellular location">
    <subcellularLocation>
        <location evidence="1">Nucleus</location>
    </subcellularLocation>
</comment>
<dbReference type="InterPro" id="IPR023780">
    <property type="entry name" value="Chromo_domain"/>
</dbReference>
<dbReference type="InterPro" id="IPR016197">
    <property type="entry name" value="Chromo-like_dom_sf"/>
</dbReference>
<dbReference type="SUPFAM" id="SSF54160">
    <property type="entry name" value="Chromo domain-like"/>
    <property type="match status" value="2"/>
</dbReference>
<dbReference type="InterPro" id="IPR000953">
    <property type="entry name" value="Chromo/chromo_shadow_dom"/>
</dbReference>
<dbReference type="InterPro" id="IPR023779">
    <property type="entry name" value="Chromodomain_CS"/>
</dbReference>
<organism evidence="5 6">
    <name type="scientific">Ditylenchus dipsaci</name>
    <dbReference type="NCBI Taxonomy" id="166011"/>
    <lineage>
        <taxon>Eukaryota</taxon>
        <taxon>Metazoa</taxon>
        <taxon>Ecdysozoa</taxon>
        <taxon>Nematoda</taxon>
        <taxon>Chromadorea</taxon>
        <taxon>Rhabditida</taxon>
        <taxon>Tylenchina</taxon>
        <taxon>Tylenchomorpha</taxon>
        <taxon>Sphaerularioidea</taxon>
        <taxon>Anguinidae</taxon>
        <taxon>Anguininae</taxon>
        <taxon>Ditylenchus</taxon>
    </lineage>
</organism>
<feature type="domain" description="Chromo" evidence="4">
    <location>
        <begin position="28"/>
        <end position="86"/>
    </location>
</feature>
<dbReference type="Pfam" id="PF00385">
    <property type="entry name" value="Chromo"/>
    <property type="match status" value="2"/>
</dbReference>
<feature type="compositionally biased region" description="Low complexity" evidence="3">
    <location>
        <begin position="137"/>
        <end position="146"/>
    </location>
</feature>
<dbReference type="GO" id="GO:0005634">
    <property type="term" value="C:nucleus"/>
    <property type="evidence" value="ECO:0007669"/>
    <property type="project" value="UniProtKB-SubCell"/>
</dbReference>
<dbReference type="CDD" id="cd00024">
    <property type="entry name" value="CD_CSD"/>
    <property type="match status" value="2"/>
</dbReference>
<evidence type="ECO:0000313" key="6">
    <source>
        <dbReference type="WBParaSite" id="jg18522"/>
    </source>
</evidence>
<feature type="compositionally biased region" description="Basic and acidic residues" evidence="3">
    <location>
        <begin position="1"/>
        <end position="16"/>
    </location>
</feature>
<evidence type="ECO:0000256" key="3">
    <source>
        <dbReference type="SAM" id="MobiDB-lite"/>
    </source>
</evidence>
<accession>A0A915DCU0</accession>